<keyword evidence="5" id="KW-0560">Oxidoreductase</keyword>
<organism evidence="9 10">
    <name type="scientific">Variovorax paradoxus</name>
    <dbReference type="NCBI Taxonomy" id="34073"/>
    <lineage>
        <taxon>Bacteria</taxon>
        <taxon>Pseudomonadati</taxon>
        <taxon>Pseudomonadota</taxon>
        <taxon>Betaproteobacteria</taxon>
        <taxon>Burkholderiales</taxon>
        <taxon>Comamonadaceae</taxon>
        <taxon>Variovorax</taxon>
    </lineage>
</organism>
<evidence type="ECO:0000259" key="8">
    <source>
        <dbReference type="Pfam" id="PF07992"/>
    </source>
</evidence>
<dbReference type="PRINTS" id="PR00411">
    <property type="entry name" value="PNDRDTASEI"/>
</dbReference>
<dbReference type="GO" id="GO:0050136">
    <property type="term" value="F:NADH dehydrogenase (quinone) (non-electrogenic) activity"/>
    <property type="evidence" value="ECO:0007669"/>
    <property type="project" value="UniProtKB-EC"/>
</dbReference>
<evidence type="ECO:0000256" key="1">
    <source>
        <dbReference type="ARBA" id="ARBA00005272"/>
    </source>
</evidence>
<evidence type="ECO:0000256" key="5">
    <source>
        <dbReference type="ARBA" id="ARBA00023002"/>
    </source>
</evidence>
<name>A0A2W5R204_VARPD</name>
<evidence type="ECO:0000256" key="4">
    <source>
        <dbReference type="ARBA" id="ARBA00022827"/>
    </source>
</evidence>
<comment type="catalytic activity">
    <reaction evidence="7">
        <text>a quinone + NADH + H(+) = a quinol + NAD(+)</text>
        <dbReference type="Rhea" id="RHEA:46160"/>
        <dbReference type="ChEBI" id="CHEBI:15378"/>
        <dbReference type="ChEBI" id="CHEBI:24646"/>
        <dbReference type="ChEBI" id="CHEBI:57540"/>
        <dbReference type="ChEBI" id="CHEBI:57945"/>
        <dbReference type="ChEBI" id="CHEBI:132124"/>
        <dbReference type="EC" id="1.6.5.9"/>
    </reaction>
</comment>
<evidence type="ECO:0000256" key="6">
    <source>
        <dbReference type="ARBA" id="ARBA00023027"/>
    </source>
</evidence>
<evidence type="ECO:0000256" key="7">
    <source>
        <dbReference type="ARBA" id="ARBA00047599"/>
    </source>
</evidence>
<evidence type="ECO:0000256" key="2">
    <source>
        <dbReference type="ARBA" id="ARBA00012637"/>
    </source>
</evidence>
<feature type="non-terminal residue" evidence="9">
    <location>
        <position position="377"/>
    </location>
</feature>
<dbReference type="EMBL" id="QFPP01000549">
    <property type="protein sequence ID" value="PZQ64387.1"/>
    <property type="molecule type" value="Genomic_DNA"/>
</dbReference>
<evidence type="ECO:0000256" key="3">
    <source>
        <dbReference type="ARBA" id="ARBA00022630"/>
    </source>
</evidence>
<dbReference type="PANTHER" id="PTHR43706:SF47">
    <property type="entry name" value="EXTERNAL NADH-UBIQUINONE OXIDOREDUCTASE 1, MITOCHONDRIAL-RELATED"/>
    <property type="match status" value="1"/>
</dbReference>
<dbReference type="AlphaFoldDB" id="A0A2W5R204"/>
<dbReference type="PANTHER" id="PTHR43706">
    <property type="entry name" value="NADH DEHYDROGENASE"/>
    <property type="match status" value="1"/>
</dbReference>
<evidence type="ECO:0000313" key="10">
    <source>
        <dbReference type="Proteomes" id="UP000249135"/>
    </source>
</evidence>
<dbReference type="InterPro" id="IPR036188">
    <property type="entry name" value="FAD/NAD-bd_sf"/>
</dbReference>
<evidence type="ECO:0000313" key="9">
    <source>
        <dbReference type="EMBL" id="PZQ64387.1"/>
    </source>
</evidence>
<dbReference type="PRINTS" id="PR00368">
    <property type="entry name" value="FADPNR"/>
</dbReference>
<feature type="domain" description="FAD/NAD(P)-binding" evidence="8">
    <location>
        <begin position="17"/>
        <end position="334"/>
    </location>
</feature>
<keyword evidence="3" id="KW-0285">Flavoprotein</keyword>
<gene>
    <name evidence="9" type="ORF">DI563_26745</name>
</gene>
<dbReference type="InterPro" id="IPR045024">
    <property type="entry name" value="NDH-2"/>
</dbReference>
<sequence>MSDPSSKLPGEPAPRPRVVIVGCGFGGLEAARKLSGREVDVTVVEKTNHHLFQPLLYQVATAGLAAPSIAAPARQLFRGEENITTLLGEVTAIDAAARRVHLAEGLALPYDHLIVAAGATHSYFGNDQWAPLAPGLKTLADAFDIRRRVLMAFEMAELEADPVRRKAWMTFVVIGAGPTGVEMAGTLAEIARHTLSGEFRHIAPADAEVLLVEGGPRVLQAMPESLSQRAKEQLEKLGVQVRLNAMVTHIDASGLEVKLASGADGAGATSYRIDSNCIVWAAGVAASPLGRLVAAATGAETDRPGRVKVEPDLSLPGHPEISVVGDLAAAMSHVPGQPPRPVPGVSPGAKQMGRTAAENVLRRIAGQPTLPFRYRDY</sequence>
<dbReference type="Gene3D" id="3.50.50.100">
    <property type="match status" value="1"/>
</dbReference>
<dbReference type="Proteomes" id="UP000249135">
    <property type="component" value="Unassembled WGS sequence"/>
</dbReference>
<proteinExistence type="inferred from homology"/>
<keyword evidence="4" id="KW-0274">FAD</keyword>
<comment type="similarity">
    <text evidence="1">Belongs to the NADH dehydrogenase family.</text>
</comment>
<dbReference type="InterPro" id="IPR023753">
    <property type="entry name" value="FAD/NAD-binding_dom"/>
</dbReference>
<dbReference type="EC" id="1.6.5.9" evidence="2"/>
<protein>
    <recommendedName>
        <fullName evidence="2">NADH:ubiquinone reductase (non-electrogenic)</fullName>
        <ecNumber evidence="2">1.6.5.9</ecNumber>
    </recommendedName>
</protein>
<reference evidence="9 10" key="1">
    <citation type="submission" date="2017-08" db="EMBL/GenBank/DDBJ databases">
        <title>Infants hospitalized years apart are colonized by the same room-sourced microbial strains.</title>
        <authorList>
            <person name="Brooks B."/>
            <person name="Olm M.R."/>
            <person name="Firek B.A."/>
            <person name="Baker R."/>
            <person name="Thomas B.C."/>
            <person name="Morowitz M.J."/>
            <person name="Banfield J.F."/>
        </authorList>
    </citation>
    <scope>NUCLEOTIDE SEQUENCE [LARGE SCALE GENOMIC DNA]</scope>
    <source>
        <strain evidence="9">S2_005_003_R2_41</strain>
    </source>
</reference>
<dbReference type="SUPFAM" id="SSF51905">
    <property type="entry name" value="FAD/NAD(P)-binding domain"/>
    <property type="match status" value="1"/>
</dbReference>
<comment type="caution">
    <text evidence="9">The sequence shown here is derived from an EMBL/GenBank/DDBJ whole genome shotgun (WGS) entry which is preliminary data.</text>
</comment>
<accession>A0A2W5R204</accession>
<dbReference type="Pfam" id="PF07992">
    <property type="entry name" value="Pyr_redox_2"/>
    <property type="match status" value="1"/>
</dbReference>
<keyword evidence="6" id="KW-0520">NAD</keyword>